<dbReference type="InterPro" id="IPR049945">
    <property type="entry name" value="AAA_22"/>
</dbReference>
<comment type="caution">
    <text evidence="2">The sequence shown here is derived from an EMBL/GenBank/DDBJ whole genome shotgun (WGS) entry which is preliminary data.</text>
</comment>
<dbReference type="Pfam" id="PF13401">
    <property type="entry name" value="AAA_22"/>
    <property type="match status" value="1"/>
</dbReference>
<dbReference type="RefSeq" id="WP_183316246.1">
    <property type="nucleotide sequence ID" value="NZ_JACIEN010000001.1"/>
</dbReference>
<sequence>MTVDAQTVKKPAPLKNVAAFNGLIKRVINRAPDLPGMACFFGRSGLGKTKAATYGANVTRATYVEVGQFTTAKSLLRSILVELGQRPRGAIADMVEQAIMVLAADPMRPLIVDEAHFIAQKRFVDLLRELHDKSLAPVILIGEETLPGQLEAFERVHNRMLEFVQAVPCDVEDARLLARSYCPELDIDDARLAQIVDAERGNTRRIVVRFARELEESRRLGRAA</sequence>
<dbReference type="Gene3D" id="3.40.50.300">
    <property type="entry name" value="P-loop containing nucleotide triphosphate hydrolases"/>
    <property type="match status" value="1"/>
</dbReference>
<keyword evidence="3" id="KW-1185">Reference proteome</keyword>
<evidence type="ECO:0000313" key="2">
    <source>
        <dbReference type="EMBL" id="MBB4016704.1"/>
    </source>
</evidence>
<proteinExistence type="predicted"/>
<organism evidence="2 3">
    <name type="scientific">Chelatococcus caeni</name>
    <dbReference type="NCBI Taxonomy" id="1348468"/>
    <lineage>
        <taxon>Bacteria</taxon>
        <taxon>Pseudomonadati</taxon>
        <taxon>Pseudomonadota</taxon>
        <taxon>Alphaproteobacteria</taxon>
        <taxon>Hyphomicrobiales</taxon>
        <taxon>Chelatococcaceae</taxon>
        <taxon>Chelatococcus</taxon>
    </lineage>
</organism>
<evidence type="ECO:0000313" key="3">
    <source>
        <dbReference type="Proteomes" id="UP000577362"/>
    </source>
</evidence>
<evidence type="ECO:0000259" key="1">
    <source>
        <dbReference type="Pfam" id="PF13401"/>
    </source>
</evidence>
<dbReference type="SUPFAM" id="SSF52540">
    <property type="entry name" value="P-loop containing nucleoside triphosphate hydrolases"/>
    <property type="match status" value="1"/>
</dbReference>
<dbReference type="EMBL" id="JACIEN010000001">
    <property type="protein sequence ID" value="MBB4016704.1"/>
    <property type="molecule type" value="Genomic_DNA"/>
</dbReference>
<gene>
    <name evidence="2" type="ORF">GGR16_001710</name>
</gene>
<dbReference type="InterPro" id="IPR027417">
    <property type="entry name" value="P-loop_NTPase"/>
</dbReference>
<dbReference type="AlphaFoldDB" id="A0A840BUT5"/>
<dbReference type="GO" id="GO:0016887">
    <property type="term" value="F:ATP hydrolysis activity"/>
    <property type="evidence" value="ECO:0007669"/>
    <property type="project" value="InterPro"/>
</dbReference>
<dbReference type="Proteomes" id="UP000577362">
    <property type="component" value="Unassembled WGS sequence"/>
</dbReference>
<protein>
    <recommendedName>
        <fullName evidence="1">ORC1/DEAH AAA+ ATPase domain-containing protein</fullName>
    </recommendedName>
</protein>
<name>A0A840BUT5_9HYPH</name>
<accession>A0A840BUT5</accession>
<feature type="domain" description="ORC1/DEAH AAA+ ATPase" evidence="1">
    <location>
        <begin position="36"/>
        <end position="148"/>
    </location>
</feature>
<reference evidence="2 3" key="1">
    <citation type="submission" date="2020-08" db="EMBL/GenBank/DDBJ databases">
        <title>Genomic Encyclopedia of Type Strains, Phase IV (KMG-IV): sequencing the most valuable type-strain genomes for metagenomic binning, comparative biology and taxonomic classification.</title>
        <authorList>
            <person name="Goeker M."/>
        </authorList>
    </citation>
    <scope>NUCLEOTIDE SEQUENCE [LARGE SCALE GENOMIC DNA]</scope>
    <source>
        <strain evidence="2 3">DSM 103737</strain>
    </source>
</reference>